<evidence type="ECO:0000313" key="4">
    <source>
        <dbReference type="EMBL" id="WCG21891.1"/>
    </source>
</evidence>
<dbReference type="SUPFAM" id="SSF53474">
    <property type="entry name" value="alpha/beta-Hydrolases"/>
    <property type="match status" value="1"/>
</dbReference>
<feature type="binding site" evidence="2">
    <location>
        <position position="94"/>
    </location>
    <ligand>
        <name>substrate</name>
    </ligand>
</feature>
<organism evidence="4 5">
    <name type="scientific">Vagococcus lutrae</name>
    <dbReference type="NCBI Taxonomy" id="81947"/>
    <lineage>
        <taxon>Bacteria</taxon>
        <taxon>Bacillati</taxon>
        <taxon>Bacillota</taxon>
        <taxon>Bacilli</taxon>
        <taxon>Lactobacillales</taxon>
        <taxon>Enterococcaceae</taxon>
        <taxon>Vagococcus</taxon>
    </lineage>
</organism>
<feature type="active site" description="Charge relay system" evidence="1">
    <location>
        <position position="304"/>
    </location>
</feature>
<name>A0AAF0BHF7_9ENTE</name>
<dbReference type="AlphaFoldDB" id="A0AAF0BHF7"/>
<dbReference type="Proteomes" id="UP001179600">
    <property type="component" value="Chromosome"/>
</dbReference>
<dbReference type="GO" id="GO:0052689">
    <property type="term" value="F:carboxylic ester hydrolase activity"/>
    <property type="evidence" value="ECO:0007669"/>
    <property type="project" value="TreeGrafter"/>
</dbReference>
<gene>
    <name evidence="4" type="ORF">PML95_05640</name>
</gene>
<dbReference type="Pfam" id="PF05448">
    <property type="entry name" value="AXE1"/>
    <property type="match status" value="1"/>
</dbReference>
<dbReference type="InterPro" id="IPR008391">
    <property type="entry name" value="AXE1_dom"/>
</dbReference>
<reference evidence="4" key="1">
    <citation type="submission" date="2023-01" db="EMBL/GenBank/DDBJ databases">
        <title>Oxazolidinone resistance genes in florfenicol resistant enterococci from beef cattle and veal calves at slaughter.</title>
        <authorList>
            <person name="Biggel M."/>
        </authorList>
    </citation>
    <scope>NUCLEOTIDE SEQUENCE</scope>
    <source>
        <strain evidence="4">K204-1</strain>
    </source>
</reference>
<proteinExistence type="predicted"/>
<accession>A0AAF0BHF7</accession>
<dbReference type="RefSeq" id="WP_272163027.1">
    <property type="nucleotide sequence ID" value="NZ_CP116507.1"/>
</dbReference>
<dbReference type="InterPro" id="IPR039069">
    <property type="entry name" value="CE7"/>
</dbReference>
<feature type="active site" description="Nucleophile" evidence="1">
    <location>
        <position position="185"/>
    </location>
</feature>
<sequence length="321" mass="36522">MQLKEAKKYIADNYSGKSKKPEDFDEFWEQELQHLRRIPIKINKTPSEFQFPGSKCFDVSYLSTQNSWIAGKYLIPDQATAENPCPLVVQFHGYKGGSGDWSEKLDIVSMGYAVFAMDTRAQGGWSEDRRITSGSTLSGHKLRGINEGAKNLLFKDVYLDAVRAVDIFSEEPEIDSEQIMVTGASQGGGIALACAALHPKIKKAGVVYPFLIDLDLTWDLKVKNSTIEEISYYFRQFDPQEETSEWLFEQLAYIDIKNFMTWVKADVLWGCALEDEACLPQGQLAAYNQLNASKEIVFYPTFRHEPLPMMRDKILQFFSNK</sequence>
<feature type="active site" description="Charge relay system" evidence="1">
    <location>
        <position position="275"/>
    </location>
</feature>
<protein>
    <submittedName>
        <fullName evidence="4">Acetylxylan esterase</fullName>
    </submittedName>
</protein>
<evidence type="ECO:0000256" key="2">
    <source>
        <dbReference type="PIRSR" id="PIRSR639069-2"/>
    </source>
</evidence>
<dbReference type="PANTHER" id="PTHR40111">
    <property type="entry name" value="CEPHALOSPORIN-C DEACETYLASE"/>
    <property type="match status" value="1"/>
</dbReference>
<dbReference type="EMBL" id="CP116507">
    <property type="protein sequence ID" value="WCG21891.1"/>
    <property type="molecule type" value="Genomic_DNA"/>
</dbReference>
<evidence type="ECO:0000313" key="5">
    <source>
        <dbReference type="Proteomes" id="UP001179600"/>
    </source>
</evidence>
<evidence type="ECO:0000256" key="1">
    <source>
        <dbReference type="PIRSR" id="PIRSR639069-1"/>
    </source>
</evidence>
<dbReference type="GO" id="GO:0005976">
    <property type="term" value="P:polysaccharide metabolic process"/>
    <property type="evidence" value="ECO:0007669"/>
    <property type="project" value="TreeGrafter"/>
</dbReference>
<dbReference type="PANTHER" id="PTHR40111:SF1">
    <property type="entry name" value="CEPHALOSPORIN-C DEACETYLASE"/>
    <property type="match status" value="1"/>
</dbReference>
<dbReference type="Gene3D" id="3.40.50.1820">
    <property type="entry name" value="alpha/beta hydrolase"/>
    <property type="match status" value="1"/>
</dbReference>
<dbReference type="InterPro" id="IPR029058">
    <property type="entry name" value="AB_hydrolase_fold"/>
</dbReference>
<evidence type="ECO:0000259" key="3">
    <source>
        <dbReference type="Pfam" id="PF05448"/>
    </source>
</evidence>
<feature type="domain" description="Acetyl xylan esterase" evidence="3">
    <location>
        <begin position="13"/>
        <end position="320"/>
    </location>
</feature>